<organism evidence="1 2">
    <name type="scientific">Lysobacter enzymogenes</name>
    <dbReference type="NCBI Taxonomy" id="69"/>
    <lineage>
        <taxon>Bacteria</taxon>
        <taxon>Pseudomonadati</taxon>
        <taxon>Pseudomonadota</taxon>
        <taxon>Gammaproteobacteria</taxon>
        <taxon>Lysobacterales</taxon>
        <taxon>Lysobacteraceae</taxon>
        <taxon>Lysobacter</taxon>
    </lineage>
</organism>
<sequence length="38" mass="4336">MRSEQQLQADCACRFRSLLTPPRSLLCFQLICKPPLTA</sequence>
<dbReference type="AlphaFoldDB" id="A0A0S2DP09"/>
<proteinExistence type="predicted"/>
<protein>
    <submittedName>
        <fullName evidence="1">Uncharacterized protein</fullName>
    </submittedName>
</protein>
<evidence type="ECO:0000313" key="1">
    <source>
        <dbReference type="EMBL" id="ALN60125.1"/>
    </source>
</evidence>
<evidence type="ECO:0000313" key="2">
    <source>
        <dbReference type="Proteomes" id="UP000061569"/>
    </source>
</evidence>
<dbReference type="EMBL" id="CP013140">
    <property type="protein sequence ID" value="ALN60125.1"/>
    <property type="molecule type" value="Genomic_DNA"/>
</dbReference>
<reference evidence="1 2" key="1">
    <citation type="submission" date="2015-11" db="EMBL/GenBank/DDBJ databases">
        <title>Genome sequences of Lysobacter enzymogenes strain C3 and Lysobacter antibioticus ATCC 29479.</title>
        <authorList>
            <person name="Kobayashi D.Y."/>
        </authorList>
    </citation>
    <scope>NUCLEOTIDE SEQUENCE [LARGE SCALE GENOMIC DNA]</scope>
    <source>
        <strain evidence="1 2">C3</strain>
    </source>
</reference>
<dbReference type="Proteomes" id="UP000061569">
    <property type="component" value="Chromosome"/>
</dbReference>
<gene>
    <name evidence="1" type="ORF">GLE_4784</name>
</gene>
<name>A0A0S2DP09_LYSEN</name>
<dbReference type="KEGG" id="lez:GLE_4784"/>
<accession>A0A0S2DP09</accession>